<evidence type="ECO:0000313" key="1">
    <source>
        <dbReference type="EMBL" id="KAJ8638872.1"/>
    </source>
</evidence>
<evidence type="ECO:0000313" key="2">
    <source>
        <dbReference type="Proteomes" id="UP001234297"/>
    </source>
</evidence>
<comment type="caution">
    <text evidence="1">The sequence shown here is derived from an EMBL/GenBank/DDBJ whole genome shotgun (WGS) entry which is preliminary data.</text>
</comment>
<reference evidence="1 2" key="1">
    <citation type="journal article" date="2022" name="Hortic Res">
        <title>A haplotype resolved chromosomal level avocado genome allows analysis of novel avocado genes.</title>
        <authorList>
            <person name="Nath O."/>
            <person name="Fletcher S.J."/>
            <person name="Hayward A."/>
            <person name="Shaw L.M."/>
            <person name="Masouleh A.K."/>
            <person name="Furtado A."/>
            <person name="Henry R.J."/>
            <person name="Mitter N."/>
        </authorList>
    </citation>
    <scope>NUCLEOTIDE SEQUENCE [LARGE SCALE GENOMIC DNA]</scope>
    <source>
        <strain evidence="2">cv. Hass</strain>
    </source>
</reference>
<organism evidence="1 2">
    <name type="scientific">Persea americana</name>
    <name type="common">Avocado</name>
    <dbReference type="NCBI Taxonomy" id="3435"/>
    <lineage>
        <taxon>Eukaryota</taxon>
        <taxon>Viridiplantae</taxon>
        <taxon>Streptophyta</taxon>
        <taxon>Embryophyta</taxon>
        <taxon>Tracheophyta</taxon>
        <taxon>Spermatophyta</taxon>
        <taxon>Magnoliopsida</taxon>
        <taxon>Magnoliidae</taxon>
        <taxon>Laurales</taxon>
        <taxon>Lauraceae</taxon>
        <taxon>Persea</taxon>
    </lineage>
</organism>
<keyword evidence="2" id="KW-1185">Reference proteome</keyword>
<proteinExistence type="predicted"/>
<sequence length="93" mass="10166">MRGFGSNSPCAGDLDPVRQPEKAAAAALIFSSANDGYNKPPNQTWAQTFCKSDLYNKKFGFPSASTKTIFLWFVFCTNDGKIPTLCGPLLLLR</sequence>
<gene>
    <name evidence="1" type="ORF">MRB53_015566</name>
</gene>
<accession>A0ACC2LZM0</accession>
<protein>
    <submittedName>
        <fullName evidence="1">Uncharacterized protein</fullName>
    </submittedName>
</protein>
<name>A0ACC2LZM0_PERAE</name>
<dbReference type="Proteomes" id="UP001234297">
    <property type="component" value="Chromosome 5"/>
</dbReference>
<dbReference type="EMBL" id="CM056813">
    <property type="protein sequence ID" value="KAJ8638872.1"/>
    <property type="molecule type" value="Genomic_DNA"/>
</dbReference>